<evidence type="ECO:0000256" key="5">
    <source>
        <dbReference type="ARBA" id="ARBA00022602"/>
    </source>
</evidence>
<evidence type="ECO:0000256" key="3">
    <source>
        <dbReference type="ARBA" id="ARBA00012702"/>
    </source>
</evidence>
<gene>
    <name evidence="14" type="ORF">FKW77_004223</name>
</gene>
<dbReference type="SUPFAM" id="SSF48239">
    <property type="entry name" value="Terpenoid cyclases/Protein prenyltransferases"/>
    <property type="match status" value="1"/>
</dbReference>
<dbReference type="Pfam" id="PF00432">
    <property type="entry name" value="Prenyltrans"/>
    <property type="match status" value="1"/>
</dbReference>
<dbReference type="Gene3D" id="1.50.10.20">
    <property type="match status" value="1"/>
</dbReference>
<evidence type="ECO:0000256" key="8">
    <source>
        <dbReference type="ARBA" id="ARBA00022737"/>
    </source>
</evidence>
<feature type="compositionally biased region" description="Low complexity" evidence="12">
    <location>
        <begin position="64"/>
        <end position="76"/>
    </location>
</feature>
<dbReference type="InterPro" id="IPR045089">
    <property type="entry name" value="PGGT1B-like"/>
</dbReference>
<dbReference type="AlphaFoldDB" id="A0A517LGZ9"/>
<dbReference type="GO" id="GO:0005965">
    <property type="term" value="C:protein farnesyltransferase complex"/>
    <property type="evidence" value="ECO:0007669"/>
    <property type="project" value="InterPro"/>
</dbReference>
<name>A0A517LGZ9_9PEZI</name>
<feature type="compositionally biased region" description="Polar residues" evidence="12">
    <location>
        <begin position="210"/>
        <end position="232"/>
    </location>
</feature>
<evidence type="ECO:0000256" key="7">
    <source>
        <dbReference type="ARBA" id="ARBA00022723"/>
    </source>
</evidence>
<dbReference type="GO" id="GO:0004660">
    <property type="term" value="F:protein farnesyltransferase activity"/>
    <property type="evidence" value="ECO:0007669"/>
    <property type="project" value="UniProtKB-EC"/>
</dbReference>
<evidence type="ECO:0000256" key="10">
    <source>
        <dbReference type="ARBA" id="ARBA00030182"/>
    </source>
</evidence>
<evidence type="ECO:0000256" key="4">
    <source>
        <dbReference type="ARBA" id="ARBA00015798"/>
    </source>
</evidence>
<dbReference type="GO" id="GO:0046872">
    <property type="term" value="F:metal ion binding"/>
    <property type="evidence" value="ECO:0007669"/>
    <property type="project" value="UniProtKB-KW"/>
</dbReference>
<organism evidence="14 15">
    <name type="scientific">Venturia effusa</name>
    <dbReference type="NCBI Taxonomy" id="50376"/>
    <lineage>
        <taxon>Eukaryota</taxon>
        <taxon>Fungi</taxon>
        <taxon>Dikarya</taxon>
        <taxon>Ascomycota</taxon>
        <taxon>Pezizomycotina</taxon>
        <taxon>Dothideomycetes</taxon>
        <taxon>Pleosporomycetidae</taxon>
        <taxon>Venturiales</taxon>
        <taxon>Venturiaceae</taxon>
        <taxon>Venturia</taxon>
    </lineage>
</organism>
<proteinExistence type="inferred from homology"/>
<dbReference type="CDD" id="cd02893">
    <property type="entry name" value="FTase"/>
    <property type="match status" value="1"/>
</dbReference>
<evidence type="ECO:0000256" key="12">
    <source>
        <dbReference type="SAM" id="MobiDB-lite"/>
    </source>
</evidence>
<keyword evidence="9" id="KW-0862">Zinc</keyword>
<evidence type="ECO:0000256" key="11">
    <source>
        <dbReference type="ARBA" id="ARBA00032909"/>
    </source>
</evidence>
<dbReference type="STRING" id="50376.A0A517LGZ9"/>
<feature type="region of interest" description="Disordered" evidence="12">
    <location>
        <begin position="205"/>
        <end position="232"/>
    </location>
</feature>
<evidence type="ECO:0000256" key="1">
    <source>
        <dbReference type="ARBA" id="ARBA00001947"/>
    </source>
</evidence>
<comment type="similarity">
    <text evidence="2">Belongs to the protein prenyltransferase subunit beta family.</text>
</comment>
<accession>A0A517LGZ9</accession>
<evidence type="ECO:0000313" key="15">
    <source>
        <dbReference type="Proteomes" id="UP000316270"/>
    </source>
</evidence>
<dbReference type="InterPro" id="IPR021475">
    <property type="entry name" value="Pants/Emi1-like"/>
</dbReference>
<protein>
    <recommendedName>
        <fullName evidence="4">Protein farnesyltransferase subunit beta</fullName>
        <ecNumber evidence="3">2.5.1.58</ecNumber>
    </recommendedName>
    <alternativeName>
        <fullName evidence="10">CAAX farnesyltransferase subunit beta</fullName>
    </alternativeName>
    <alternativeName>
        <fullName evidence="11">Ras proteins prenyltransferase subunit beta</fullName>
    </alternativeName>
</protein>
<keyword evidence="5" id="KW-0637">Prenyltransferase</keyword>
<dbReference type="Proteomes" id="UP000316270">
    <property type="component" value="Chromosome 12"/>
</dbReference>
<comment type="cofactor">
    <cofactor evidence="1">
        <name>Zn(2+)</name>
        <dbReference type="ChEBI" id="CHEBI:29105"/>
    </cofactor>
</comment>
<dbReference type="PANTHER" id="PTHR11774">
    <property type="entry name" value="GERANYLGERANYL TRANSFERASE TYPE BETA SUBUNIT"/>
    <property type="match status" value="1"/>
</dbReference>
<feature type="domain" description="Prenyltransferase alpha-alpha toroid" evidence="13">
    <location>
        <begin position="301"/>
        <end position="674"/>
    </location>
</feature>
<reference evidence="14 15" key="1">
    <citation type="submission" date="2019-07" db="EMBL/GenBank/DDBJ databases">
        <title>Finished genome of Venturia effusa.</title>
        <authorList>
            <person name="Young C.A."/>
            <person name="Cox M.P."/>
            <person name="Ganley A.R.D."/>
            <person name="David W.J."/>
        </authorList>
    </citation>
    <scope>NUCLEOTIDE SEQUENCE [LARGE SCALE GENOMIC DNA]</scope>
    <source>
        <strain evidence="15">albino</strain>
    </source>
</reference>
<feature type="compositionally biased region" description="Polar residues" evidence="12">
    <location>
        <begin position="1"/>
        <end position="13"/>
    </location>
</feature>
<dbReference type="PANTHER" id="PTHR11774:SF6">
    <property type="entry name" value="PROTEIN FARNESYLTRANSFERASE SUBUNIT BETA"/>
    <property type="match status" value="1"/>
</dbReference>
<dbReference type="FunFam" id="1.50.10.20:FF:000014">
    <property type="entry name" value="Protein farnesyltransferase subunit beta"/>
    <property type="match status" value="1"/>
</dbReference>
<keyword evidence="7" id="KW-0479">Metal-binding</keyword>
<evidence type="ECO:0000256" key="6">
    <source>
        <dbReference type="ARBA" id="ARBA00022679"/>
    </source>
</evidence>
<evidence type="ECO:0000259" key="13">
    <source>
        <dbReference type="Pfam" id="PF00432"/>
    </source>
</evidence>
<keyword evidence="15" id="KW-1185">Reference proteome</keyword>
<dbReference type="OrthoDB" id="10261146at2759"/>
<evidence type="ECO:0000313" key="14">
    <source>
        <dbReference type="EMBL" id="QDS74921.1"/>
    </source>
</evidence>
<evidence type="ECO:0000256" key="2">
    <source>
        <dbReference type="ARBA" id="ARBA00010497"/>
    </source>
</evidence>
<dbReference type="InterPro" id="IPR008930">
    <property type="entry name" value="Terpenoid_cyclase/PrenylTrfase"/>
</dbReference>
<evidence type="ECO:0000256" key="9">
    <source>
        <dbReference type="ARBA" id="ARBA00022833"/>
    </source>
</evidence>
<dbReference type="InterPro" id="IPR026872">
    <property type="entry name" value="FTB"/>
</dbReference>
<keyword evidence="8" id="KW-0677">Repeat</keyword>
<feature type="compositionally biased region" description="Polar residues" evidence="12">
    <location>
        <begin position="54"/>
        <end position="63"/>
    </location>
</feature>
<dbReference type="EC" id="2.5.1.58" evidence="3"/>
<dbReference type="EMBL" id="CP042196">
    <property type="protein sequence ID" value="QDS74921.1"/>
    <property type="molecule type" value="Genomic_DNA"/>
</dbReference>
<feature type="region of interest" description="Disordered" evidence="12">
    <location>
        <begin position="1"/>
        <end position="89"/>
    </location>
</feature>
<sequence>MGWLWSSTPSIATQKPADTRSEPTEPSPSTSTTNAEPKSRTQEEELGDFMPVFASSTKTQNPINSSSQPSTKTTPPTSNPPQPSSIAPFPTTLSCRQAFDSAFYCQSLGGQFNNVYRYGELKDCKSHWSEFWFCMRIKNKSEEVKAELVREWYRKKEEKYRMGPSSEDVWSERKGRLERAFDLDPDGDEPMPTRPLRRKRAVQFPKMATEDQSPSTPPSQITELDDTTAPTIPNISQLTVDNDDNDNDNIPPIPALFTNPPPIRDAVITESSEMQDETVQECLPLLTEPGGDLNVFGISQLARAKHVRYLHKMVCGPLPAGFTPADASRPWMVYWALTGLYLLGEDVTVYRERVVSTFIPAQNRDGGFGGGHGQTSHIATSYAAVLSLLTVGGAEALDMIDRKGMWHFLGRMKQKNGGFSMAPGGEIDIRGAYCGMTIISLLNLPMDLPPDSPAKTNGDETFLTNLKTWISRCQTYEGGIGGSPSNEAHGAYAFCALACLSIIEPPSKSIPSTLDTQSLISWLSSQQHAPESGFAGRTNKLVDGCYSHWVGGCWALVSAALSPTPTASPSSPSQRPADLWSRSGLARYILCCCQNLRTGGLRDKPSKFADSYHTCYVLAGLSAAQNIFTYREAERMGVAGATAAFGWSVQERGSDDVPCEYMDRVRAVHPVFVISFEGVERARTYFEEKGGF</sequence>
<keyword evidence="6" id="KW-0808">Transferase</keyword>
<dbReference type="Pfam" id="PF11326">
    <property type="entry name" value="PANTS-like"/>
    <property type="match status" value="1"/>
</dbReference>
<dbReference type="InterPro" id="IPR001330">
    <property type="entry name" value="Prenyltrans"/>
</dbReference>